<dbReference type="AlphaFoldDB" id="A0A4U5TQV6"/>
<feature type="transmembrane region" description="Helical" evidence="6">
    <location>
        <begin position="185"/>
        <end position="203"/>
    </location>
</feature>
<evidence type="ECO:0000313" key="7">
    <source>
        <dbReference type="EMBL" id="TKS56131.1"/>
    </source>
</evidence>
<protein>
    <submittedName>
        <fullName evidence="7">LysE family translocator</fullName>
    </submittedName>
</protein>
<keyword evidence="3 6" id="KW-0812">Transmembrane</keyword>
<gene>
    <name evidence="7" type="ORF">FCN74_08935</name>
</gene>
<dbReference type="OrthoDB" id="9784202at2"/>
<dbReference type="PIRSF" id="PIRSF006324">
    <property type="entry name" value="LeuE"/>
    <property type="match status" value="1"/>
</dbReference>
<dbReference type="GO" id="GO:0015171">
    <property type="term" value="F:amino acid transmembrane transporter activity"/>
    <property type="evidence" value="ECO:0007669"/>
    <property type="project" value="TreeGrafter"/>
</dbReference>
<dbReference type="Proteomes" id="UP000306552">
    <property type="component" value="Unassembled WGS sequence"/>
</dbReference>
<dbReference type="Pfam" id="PF01810">
    <property type="entry name" value="LysE"/>
    <property type="match status" value="1"/>
</dbReference>
<evidence type="ECO:0000256" key="2">
    <source>
        <dbReference type="ARBA" id="ARBA00022475"/>
    </source>
</evidence>
<evidence type="ECO:0000256" key="1">
    <source>
        <dbReference type="ARBA" id="ARBA00004651"/>
    </source>
</evidence>
<feature type="transmembrane region" description="Helical" evidence="6">
    <location>
        <begin position="115"/>
        <end position="135"/>
    </location>
</feature>
<comment type="subcellular location">
    <subcellularLocation>
        <location evidence="1">Cell membrane</location>
        <topology evidence="1">Multi-pass membrane protein</topology>
    </subcellularLocation>
</comment>
<comment type="caution">
    <text evidence="7">The sequence shown here is derived from an EMBL/GenBank/DDBJ whole genome shotgun (WGS) entry which is preliminary data.</text>
</comment>
<dbReference type="PANTHER" id="PTHR30086">
    <property type="entry name" value="ARGININE EXPORTER PROTEIN ARGO"/>
    <property type="match status" value="1"/>
</dbReference>
<accession>A0A4U5TQV6</accession>
<dbReference type="PANTHER" id="PTHR30086:SF20">
    <property type="entry name" value="ARGININE EXPORTER PROTEIN ARGO-RELATED"/>
    <property type="match status" value="1"/>
</dbReference>
<dbReference type="RefSeq" id="WP_138932248.1">
    <property type="nucleotide sequence ID" value="NZ_SWMU01000003.1"/>
</dbReference>
<evidence type="ECO:0000256" key="4">
    <source>
        <dbReference type="ARBA" id="ARBA00022989"/>
    </source>
</evidence>
<keyword evidence="5 6" id="KW-0472">Membrane</keyword>
<evidence type="ECO:0000313" key="8">
    <source>
        <dbReference type="Proteomes" id="UP000306552"/>
    </source>
</evidence>
<keyword evidence="4 6" id="KW-1133">Transmembrane helix</keyword>
<evidence type="ECO:0000256" key="6">
    <source>
        <dbReference type="SAM" id="Phobius"/>
    </source>
</evidence>
<organism evidence="7 8">
    <name type="scientific">Mesohalobacter halotolerans</name>
    <dbReference type="NCBI Taxonomy" id="1883405"/>
    <lineage>
        <taxon>Bacteria</taxon>
        <taxon>Pseudomonadati</taxon>
        <taxon>Bacteroidota</taxon>
        <taxon>Flavobacteriia</taxon>
        <taxon>Flavobacteriales</taxon>
        <taxon>Flavobacteriaceae</taxon>
        <taxon>Mesohalobacter</taxon>
    </lineage>
</organism>
<reference evidence="7 8" key="1">
    <citation type="submission" date="2019-04" db="EMBL/GenBank/DDBJ databases">
        <title>Psychroflexus halotolerans sp. nov., isolated from a marine solar saltern.</title>
        <authorList>
            <person name="Feng X."/>
        </authorList>
    </citation>
    <scope>NUCLEOTIDE SEQUENCE [LARGE SCALE GENOMIC DNA]</scope>
    <source>
        <strain evidence="7 8">WDS2C27</strain>
    </source>
</reference>
<proteinExistence type="predicted"/>
<keyword evidence="2" id="KW-1003">Cell membrane</keyword>
<feature type="transmembrane region" description="Helical" evidence="6">
    <location>
        <begin position="40"/>
        <end position="64"/>
    </location>
</feature>
<feature type="transmembrane region" description="Helical" evidence="6">
    <location>
        <begin position="6"/>
        <end position="28"/>
    </location>
</feature>
<sequence>MLEILIQFLTASILLTLSPGPDIIYVLVTGLSQGKREGILLSTGLVSGIIIHTSLVAFGISALITTSETLFLLIKLSGAFYLLYLAFKIYREPAHIDLTSKQPNKTNKNYIKQGFLMNVLNPKVTLFFMAFFPQFLWDNNGNTVIQFYILGLIFMLQAFIIFGLIAVFANKFYAIIQNYSKSALIFKYLQIVVFACIALYIIFSHDY</sequence>
<dbReference type="GO" id="GO:0005886">
    <property type="term" value="C:plasma membrane"/>
    <property type="evidence" value="ECO:0007669"/>
    <property type="project" value="UniProtKB-SubCell"/>
</dbReference>
<name>A0A4U5TQV6_9FLAO</name>
<evidence type="ECO:0000256" key="3">
    <source>
        <dbReference type="ARBA" id="ARBA00022692"/>
    </source>
</evidence>
<dbReference type="EMBL" id="SWMU01000003">
    <property type="protein sequence ID" value="TKS56131.1"/>
    <property type="molecule type" value="Genomic_DNA"/>
</dbReference>
<evidence type="ECO:0000256" key="5">
    <source>
        <dbReference type="ARBA" id="ARBA00023136"/>
    </source>
</evidence>
<keyword evidence="8" id="KW-1185">Reference proteome</keyword>
<feature type="transmembrane region" description="Helical" evidence="6">
    <location>
        <begin position="147"/>
        <end position="173"/>
    </location>
</feature>
<dbReference type="InterPro" id="IPR001123">
    <property type="entry name" value="LeuE-type"/>
</dbReference>
<feature type="transmembrane region" description="Helical" evidence="6">
    <location>
        <begin position="70"/>
        <end position="87"/>
    </location>
</feature>